<accession>A0A3E2BK56</accession>
<sequence>MTKTKGQTRFPDGLIGLLLLTILIIIPHSTQGQQVKIRTARELPLAGAKDRPFFFKPFIMHLSPAGLLVSESGENCLKLIGTDGRLKMTIGKQGQGPEEFDSPMGLDLFENRIYVADFFNRQVKIYSLEGRLLSSFRTDIMPVHLVVLTADRIIVSNRPKPFTDKEPILYCYDSRGTKKWQSVTPFPSPDKVYFSLINEVFLKKDSSRNIYLVHRYNDPQILKIDADGRITGKIKLDEFYPLHRVEIPLKSGKKQITIICWNIAHHGDKFYLQVPDKDARGDFVPGKEVFVIDGNGQVVEKIRFPQAVRLLTTDGSTFYVINSEDELYAYWVDQE</sequence>
<dbReference type="SUPFAM" id="SSF101898">
    <property type="entry name" value="NHL repeat"/>
    <property type="match status" value="1"/>
</dbReference>
<evidence type="ECO:0000313" key="1">
    <source>
        <dbReference type="EMBL" id="RFT15128.1"/>
    </source>
</evidence>
<comment type="caution">
    <text evidence="1">The sequence shown here is derived from an EMBL/GenBank/DDBJ whole genome shotgun (WGS) entry which is preliminary data.</text>
</comment>
<protein>
    <recommendedName>
        <fullName evidence="3">6-bladed beta-propeller</fullName>
    </recommendedName>
</protein>
<evidence type="ECO:0000313" key="2">
    <source>
        <dbReference type="Proteomes" id="UP000257323"/>
    </source>
</evidence>
<dbReference type="Pfam" id="PF17170">
    <property type="entry name" value="DUF5128"/>
    <property type="match status" value="1"/>
</dbReference>
<name>A0A3E2BK56_9BACT</name>
<reference evidence="1 2" key="1">
    <citation type="submission" date="2018-08" db="EMBL/GenBank/DDBJ databases">
        <title>Genome analysis of the thermophilic bacterium of the candidate phylum Aminicenantes from deep subsurface aquifer revealed its physiology and ecological role.</title>
        <authorList>
            <person name="Kadnikov V.V."/>
            <person name="Mardanov A.V."/>
            <person name="Beletsky A.V."/>
            <person name="Karnachuk O.V."/>
            <person name="Ravin N.V."/>
        </authorList>
    </citation>
    <scope>NUCLEOTIDE SEQUENCE [LARGE SCALE GENOMIC DNA]</scope>
    <source>
        <strain evidence="1">BY38</strain>
    </source>
</reference>
<gene>
    <name evidence="1" type="ORF">OP8BY_0592</name>
</gene>
<dbReference type="AlphaFoldDB" id="A0A3E2BK56"/>
<dbReference type="Gene3D" id="2.120.10.30">
    <property type="entry name" value="TolB, C-terminal domain"/>
    <property type="match status" value="1"/>
</dbReference>
<dbReference type="Proteomes" id="UP000257323">
    <property type="component" value="Unassembled WGS sequence"/>
</dbReference>
<dbReference type="EMBL" id="QUAH01000012">
    <property type="protein sequence ID" value="RFT15128.1"/>
    <property type="molecule type" value="Genomic_DNA"/>
</dbReference>
<dbReference type="InterPro" id="IPR011042">
    <property type="entry name" value="6-blade_b-propeller_TolB-like"/>
</dbReference>
<organism evidence="1 2">
    <name type="scientific">Candidatus Saccharicenans subterraneus</name>
    <dbReference type="NCBI Taxonomy" id="2508984"/>
    <lineage>
        <taxon>Bacteria</taxon>
        <taxon>Candidatus Aminicenantota</taxon>
        <taxon>Candidatus Aminicenantia</taxon>
        <taxon>Candidatus Aminicenantales</taxon>
        <taxon>Candidatus Saccharicenantaceae</taxon>
        <taxon>Candidatus Saccharicenans</taxon>
    </lineage>
</organism>
<evidence type="ECO:0008006" key="3">
    <source>
        <dbReference type="Google" id="ProtNLM"/>
    </source>
</evidence>
<proteinExistence type="predicted"/>